<dbReference type="GO" id="GO:0050684">
    <property type="term" value="P:regulation of mRNA processing"/>
    <property type="evidence" value="ECO:0007669"/>
    <property type="project" value="TreeGrafter"/>
</dbReference>
<comment type="catalytic activity">
    <reaction evidence="8">
        <text>L-seryl-[protein] + ATP = O-phospho-L-seryl-[protein] + ADP + H(+)</text>
        <dbReference type="Rhea" id="RHEA:17989"/>
        <dbReference type="Rhea" id="RHEA-COMP:9863"/>
        <dbReference type="Rhea" id="RHEA-COMP:11604"/>
        <dbReference type="ChEBI" id="CHEBI:15378"/>
        <dbReference type="ChEBI" id="CHEBI:29999"/>
        <dbReference type="ChEBI" id="CHEBI:30616"/>
        <dbReference type="ChEBI" id="CHEBI:83421"/>
        <dbReference type="ChEBI" id="CHEBI:456216"/>
        <dbReference type="EC" id="2.7.11.1"/>
    </reaction>
</comment>
<dbReference type="InterPro" id="IPR011009">
    <property type="entry name" value="Kinase-like_dom_sf"/>
</dbReference>
<dbReference type="PANTHER" id="PTHR47634:SF9">
    <property type="entry name" value="PROTEIN KINASE DOMAIN-CONTAINING PROTEIN-RELATED"/>
    <property type="match status" value="1"/>
</dbReference>
<evidence type="ECO:0000256" key="2">
    <source>
        <dbReference type="ARBA" id="ARBA00022527"/>
    </source>
</evidence>
<dbReference type="AlphaFoldDB" id="A0A8H5SWW5"/>
<evidence type="ECO:0000313" key="11">
    <source>
        <dbReference type="EMBL" id="KAF5658566.1"/>
    </source>
</evidence>
<evidence type="ECO:0000313" key="12">
    <source>
        <dbReference type="Proteomes" id="UP000567885"/>
    </source>
</evidence>
<evidence type="ECO:0000256" key="1">
    <source>
        <dbReference type="ARBA" id="ARBA00012513"/>
    </source>
</evidence>
<dbReference type="PROSITE" id="PS50011">
    <property type="entry name" value="PROTEIN_KINASE_DOM"/>
    <property type="match status" value="1"/>
</dbReference>
<dbReference type="GO" id="GO:0005524">
    <property type="term" value="F:ATP binding"/>
    <property type="evidence" value="ECO:0007669"/>
    <property type="project" value="UniProtKB-KW"/>
</dbReference>
<keyword evidence="6" id="KW-0067">ATP-binding</keyword>
<keyword evidence="4" id="KW-0547">Nucleotide-binding</keyword>
<dbReference type="InterPro" id="IPR051334">
    <property type="entry name" value="SRPK"/>
</dbReference>
<evidence type="ECO:0000256" key="5">
    <source>
        <dbReference type="ARBA" id="ARBA00022777"/>
    </source>
</evidence>
<evidence type="ECO:0000256" key="6">
    <source>
        <dbReference type="ARBA" id="ARBA00022840"/>
    </source>
</evidence>
<gene>
    <name evidence="11" type="ORF">FHETE_9802</name>
</gene>
<dbReference type="Proteomes" id="UP000567885">
    <property type="component" value="Unassembled WGS sequence"/>
</dbReference>
<evidence type="ECO:0000256" key="4">
    <source>
        <dbReference type="ARBA" id="ARBA00022741"/>
    </source>
</evidence>
<keyword evidence="5 11" id="KW-0418">Kinase</keyword>
<dbReference type="SMART" id="SM00220">
    <property type="entry name" value="S_TKc"/>
    <property type="match status" value="1"/>
</dbReference>
<sequence length="482" mass="54342">MFSRPQTPPNKDPWEDEDFRFKTNGTACEWGEGYHPGGYHPVHLGDTINERYRIIRKIGWGQFSTVWLAIDNIQDRYVSLKITLARQGDTSSKEVTLYKSCIGLRYQQLVSLLDVISITGPNGQHDGLVFETMGADLNIFLQKRPEFQIGDPWERRFTKGFAKRALLDIIQALNFLHGYGIVHGDIHLGNILTCIRTPDVTAESESDLRQQLSDTRPLKRLDGKGDLWAPSYLLEPQPLHDYFSYELQPLVKLADLGGGYLLTSSFMAAFEATHPIKGAAAVTPVALRAPETIFNDHLGRGIDIWSLGCLIFEMIIGRPLFVGVQSLEGKSYDETSNDEHLIQIWEVIGPLPKPLLQKWRRADQYFSASGERLQASGPGEGYDSQDESSQGHMDSDLGVEPKSMGEREEQASTPRSSEGDIPLTYLGSFDALEEQFNAEKPSDVEEPEAKDILHLLRWIFQYDPAQRPTTKDLLQHPWLSRA</sequence>
<reference evidence="11 12" key="1">
    <citation type="submission" date="2020-05" db="EMBL/GenBank/DDBJ databases">
        <title>Identification and distribution of gene clusters putatively required for synthesis of sphingolipid metabolism inhibitors in phylogenetically diverse species of the filamentous fungus Fusarium.</title>
        <authorList>
            <person name="Kim H.-S."/>
            <person name="Busman M."/>
            <person name="Brown D.W."/>
            <person name="Divon H."/>
            <person name="Uhlig S."/>
            <person name="Proctor R.H."/>
        </authorList>
    </citation>
    <scope>NUCLEOTIDE SEQUENCE [LARGE SCALE GENOMIC DNA]</scope>
    <source>
        <strain evidence="11 12">NRRL 20693</strain>
    </source>
</reference>
<evidence type="ECO:0000259" key="10">
    <source>
        <dbReference type="PROSITE" id="PS50011"/>
    </source>
</evidence>
<organism evidence="11 12">
    <name type="scientific">Fusarium heterosporum</name>
    <dbReference type="NCBI Taxonomy" id="42747"/>
    <lineage>
        <taxon>Eukaryota</taxon>
        <taxon>Fungi</taxon>
        <taxon>Dikarya</taxon>
        <taxon>Ascomycota</taxon>
        <taxon>Pezizomycotina</taxon>
        <taxon>Sordariomycetes</taxon>
        <taxon>Hypocreomycetidae</taxon>
        <taxon>Hypocreales</taxon>
        <taxon>Nectriaceae</taxon>
        <taxon>Fusarium</taxon>
        <taxon>Fusarium heterosporum species complex</taxon>
    </lineage>
</organism>
<evidence type="ECO:0000256" key="9">
    <source>
        <dbReference type="SAM" id="MobiDB-lite"/>
    </source>
</evidence>
<dbReference type="Pfam" id="PF00069">
    <property type="entry name" value="Pkinase"/>
    <property type="match status" value="2"/>
</dbReference>
<evidence type="ECO:0000256" key="3">
    <source>
        <dbReference type="ARBA" id="ARBA00022679"/>
    </source>
</evidence>
<feature type="domain" description="Protein kinase" evidence="10">
    <location>
        <begin position="52"/>
        <end position="479"/>
    </location>
</feature>
<keyword evidence="3" id="KW-0808">Transferase</keyword>
<keyword evidence="2" id="KW-0723">Serine/threonine-protein kinase</keyword>
<dbReference type="GO" id="GO:0004674">
    <property type="term" value="F:protein serine/threonine kinase activity"/>
    <property type="evidence" value="ECO:0007669"/>
    <property type="project" value="UniProtKB-KW"/>
</dbReference>
<accession>A0A8H5SWW5</accession>
<dbReference type="Gene3D" id="1.10.510.10">
    <property type="entry name" value="Transferase(Phosphotransferase) domain 1"/>
    <property type="match status" value="1"/>
</dbReference>
<protein>
    <recommendedName>
        <fullName evidence="1">non-specific serine/threonine protein kinase</fullName>
        <ecNumber evidence="1">2.7.11.1</ecNumber>
    </recommendedName>
</protein>
<dbReference type="PANTHER" id="PTHR47634">
    <property type="entry name" value="PROTEIN KINASE DOMAIN-CONTAINING PROTEIN-RELATED"/>
    <property type="match status" value="1"/>
</dbReference>
<dbReference type="EMBL" id="JAAGWQ010000234">
    <property type="protein sequence ID" value="KAF5658566.1"/>
    <property type="molecule type" value="Genomic_DNA"/>
</dbReference>
<evidence type="ECO:0000256" key="7">
    <source>
        <dbReference type="ARBA" id="ARBA00047899"/>
    </source>
</evidence>
<comment type="caution">
    <text evidence="11">The sequence shown here is derived from an EMBL/GenBank/DDBJ whole genome shotgun (WGS) entry which is preliminary data.</text>
</comment>
<name>A0A8H5SWW5_FUSHE</name>
<dbReference type="EC" id="2.7.11.1" evidence="1"/>
<evidence type="ECO:0000256" key="8">
    <source>
        <dbReference type="ARBA" id="ARBA00048679"/>
    </source>
</evidence>
<dbReference type="Gene3D" id="3.30.200.20">
    <property type="entry name" value="Phosphorylase Kinase, domain 1"/>
    <property type="match status" value="1"/>
</dbReference>
<dbReference type="InterPro" id="IPR000719">
    <property type="entry name" value="Prot_kinase_dom"/>
</dbReference>
<comment type="catalytic activity">
    <reaction evidence="7">
        <text>L-threonyl-[protein] + ATP = O-phospho-L-threonyl-[protein] + ADP + H(+)</text>
        <dbReference type="Rhea" id="RHEA:46608"/>
        <dbReference type="Rhea" id="RHEA-COMP:11060"/>
        <dbReference type="Rhea" id="RHEA-COMP:11605"/>
        <dbReference type="ChEBI" id="CHEBI:15378"/>
        <dbReference type="ChEBI" id="CHEBI:30013"/>
        <dbReference type="ChEBI" id="CHEBI:30616"/>
        <dbReference type="ChEBI" id="CHEBI:61977"/>
        <dbReference type="ChEBI" id="CHEBI:456216"/>
        <dbReference type="EC" id="2.7.11.1"/>
    </reaction>
</comment>
<dbReference type="OrthoDB" id="5979581at2759"/>
<keyword evidence="12" id="KW-1185">Reference proteome</keyword>
<feature type="region of interest" description="Disordered" evidence="9">
    <location>
        <begin position="370"/>
        <end position="422"/>
    </location>
</feature>
<dbReference type="GO" id="GO:0000245">
    <property type="term" value="P:spliceosomal complex assembly"/>
    <property type="evidence" value="ECO:0007669"/>
    <property type="project" value="TreeGrafter"/>
</dbReference>
<dbReference type="SUPFAM" id="SSF56112">
    <property type="entry name" value="Protein kinase-like (PK-like)"/>
    <property type="match status" value="1"/>
</dbReference>
<proteinExistence type="predicted"/>